<reference evidence="1 2" key="1">
    <citation type="journal article" date="2021" name="Commun. Biol.">
        <title>The genome of Shorea leprosula (Dipterocarpaceae) highlights the ecological relevance of drought in aseasonal tropical rainforests.</title>
        <authorList>
            <person name="Ng K.K.S."/>
            <person name="Kobayashi M.J."/>
            <person name="Fawcett J.A."/>
            <person name="Hatakeyama M."/>
            <person name="Paape T."/>
            <person name="Ng C.H."/>
            <person name="Ang C.C."/>
            <person name="Tnah L.H."/>
            <person name="Lee C.T."/>
            <person name="Nishiyama T."/>
            <person name="Sese J."/>
            <person name="O'Brien M.J."/>
            <person name="Copetti D."/>
            <person name="Mohd Noor M.I."/>
            <person name="Ong R.C."/>
            <person name="Putra M."/>
            <person name="Sireger I.Z."/>
            <person name="Indrioko S."/>
            <person name="Kosugi Y."/>
            <person name="Izuno A."/>
            <person name="Isagi Y."/>
            <person name="Lee S.L."/>
            <person name="Shimizu K.K."/>
        </authorList>
    </citation>
    <scope>NUCLEOTIDE SEQUENCE [LARGE SCALE GENOMIC DNA]</scope>
    <source>
        <strain evidence="1">214</strain>
    </source>
</reference>
<protein>
    <recommendedName>
        <fullName evidence="3">Transmembrane protein</fullName>
    </recommendedName>
</protein>
<accession>A0AAV5LC36</accession>
<name>A0AAV5LC36_9ROSI</name>
<keyword evidence="2" id="KW-1185">Reference proteome</keyword>
<sequence length="308" mass="34644">MTGFMRNPDLLWVRDEPRADPGSSRTQVCSALVRCSALLWFAALLCSGSLLCSGFDDEPKSALLWFAALLCSGSLLYSSLVRYSTLLWFVALLCCSALGSSRTQSRSGFVANPGLLCSGFDANPGLLWVYREPRYALGSARTQISSRKMYANSLIHGDSHMLFAEDRIRHSEFMTNPDRLWVPHEPNHAQEGDEGRGEEKHRPILLFFFFFLVPYSSRKPPKLPATIFLRKPVESLILSFFSYSRTRFRSLKSSPLCRNSRSARFLPSPVRELQLVGAKFWAFSNFSFYAVGLPPNCSSGLACWIYGM</sequence>
<dbReference type="AlphaFoldDB" id="A0AAV5LC36"/>
<dbReference type="EMBL" id="BPVZ01000107">
    <property type="protein sequence ID" value="GKV34821.1"/>
    <property type="molecule type" value="Genomic_DNA"/>
</dbReference>
<evidence type="ECO:0000313" key="1">
    <source>
        <dbReference type="EMBL" id="GKV34821.1"/>
    </source>
</evidence>
<organism evidence="1 2">
    <name type="scientific">Rubroshorea leprosula</name>
    <dbReference type="NCBI Taxonomy" id="152421"/>
    <lineage>
        <taxon>Eukaryota</taxon>
        <taxon>Viridiplantae</taxon>
        <taxon>Streptophyta</taxon>
        <taxon>Embryophyta</taxon>
        <taxon>Tracheophyta</taxon>
        <taxon>Spermatophyta</taxon>
        <taxon>Magnoliopsida</taxon>
        <taxon>eudicotyledons</taxon>
        <taxon>Gunneridae</taxon>
        <taxon>Pentapetalae</taxon>
        <taxon>rosids</taxon>
        <taxon>malvids</taxon>
        <taxon>Malvales</taxon>
        <taxon>Dipterocarpaceae</taxon>
        <taxon>Rubroshorea</taxon>
    </lineage>
</organism>
<dbReference type="Proteomes" id="UP001054252">
    <property type="component" value="Unassembled WGS sequence"/>
</dbReference>
<proteinExistence type="predicted"/>
<comment type="caution">
    <text evidence="1">The sequence shown here is derived from an EMBL/GenBank/DDBJ whole genome shotgun (WGS) entry which is preliminary data.</text>
</comment>
<gene>
    <name evidence="1" type="ORF">SLEP1_g43162</name>
</gene>
<evidence type="ECO:0000313" key="2">
    <source>
        <dbReference type="Proteomes" id="UP001054252"/>
    </source>
</evidence>
<evidence type="ECO:0008006" key="3">
    <source>
        <dbReference type="Google" id="ProtNLM"/>
    </source>
</evidence>